<dbReference type="GO" id="GO:0008757">
    <property type="term" value="F:S-adenosylmethionine-dependent methyltransferase activity"/>
    <property type="evidence" value="ECO:0007669"/>
    <property type="project" value="InterPro"/>
</dbReference>
<reference evidence="2" key="1">
    <citation type="journal article" date="2014" name="Front. Microbiol.">
        <title>High frequency of phylogenetically diverse reductive dehalogenase-homologous genes in deep subseafloor sedimentary metagenomes.</title>
        <authorList>
            <person name="Kawai M."/>
            <person name="Futagami T."/>
            <person name="Toyoda A."/>
            <person name="Takaki Y."/>
            <person name="Nishi S."/>
            <person name="Hori S."/>
            <person name="Arai W."/>
            <person name="Tsubouchi T."/>
            <person name="Morono Y."/>
            <person name="Uchiyama I."/>
            <person name="Ito T."/>
            <person name="Fujiyama A."/>
            <person name="Inagaki F."/>
            <person name="Takami H."/>
        </authorList>
    </citation>
    <scope>NUCLEOTIDE SEQUENCE</scope>
    <source>
        <strain evidence="2">Expedition CK06-06</strain>
    </source>
</reference>
<gene>
    <name evidence="2" type="ORF">S03H2_14284</name>
</gene>
<dbReference type="AlphaFoldDB" id="X1HCV4"/>
<dbReference type="InterPro" id="IPR029063">
    <property type="entry name" value="SAM-dependent_MTases_sf"/>
</dbReference>
<dbReference type="EMBL" id="BARU01007246">
    <property type="protein sequence ID" value="GAH43148.1"/>
    <property type="molecule type" value="Genomic_DNA"/>
</dbReference>
<comment type="caution">
    <text evidence="2">The sequence shown here is derived from an EMBL/GenBank/DDBJ whole genome shotgun (WGS) entry which is preliminary data.</text>
</comment>
<accession>X1HCV4</accession>
<evidence type="ECO:0000259" key="1">
    <source>
        <dbReference type="Pfam" id="PF08241"/>
    </source>
</evidence>
<feature type="domain" description="Methyltransferase type 11" evidence="1">
    <location>
        <begin position="27"/>
        <end position="77"/>
    </location>
</feature>
<dbReference type="CDD" id="cd02440">
    <property type="entry name" value="AdoMet_MTases"/>
    <property type="match status" value="1"/>
</dbReference>
<proteinExistence type="predicted"/>
<dbReference type="Gene3D" id="3.40.50.150">
    <property type="entry name" value="Vaccinia Virus protein VP39"/>
    <property type="match status" value="1"/>
</dbReference>
<evidence type="ECO:0000313" key="2">
    <source>
        <dbReference type="EMBL" id="GAH43148.1"/>
    </source>
</evidence>
<dbReference type="SUPFAM" id="SSF53335">
    <property type="entry name" value="S-adenosyl-L-methionine-dependent methyltransferases"/>
    <property type="match status" value="1"/>
</dbReference>
<dbReference type="InterPro" id="IPR013216">
    <property type="entry name" value="Methyltransf_11"/>
</dbReference>
<organism evidence="2">
    <name type="scientific">marine sediment metagenome</name>
    <dbReference type="NCBI Taxonomy" id="412755"/>
    <lineage>
        <taxon>unclassified sequences</taxon>
        <taxon>metagenomes</taxon>
        <taxon>ecological metagenomes</taxon>
    </lineage>
</organism>
<dbReference type="Pfam" id="PF08241">
    <property type="entry name" value="Methyltransf_11"/>
    <property type="match status" value="1"/>
</dbReference>
<protein>
    <recommendedName>
        <fullName evidence="1">Methyltransferase type 11 domain-containing protein</fullName>
    </recommendedName>
</protein>
<sequence length="155" mass="17776">MLNLGAGNKRLSGYVNIDSREECNPDLVCDIRKLPYDDNSVDKILALDILEHAGRLETDDVLKEWFRILKPKGLLIIKTPNIDTIIDAYKDGKIPFDELIRKLYANQQYIEDTHRSGFNPDNIKQLLISAGFKIINLQPRLGYGDWSNMAIRCKK</sequence>
<name>X1HCV4_9ZZZZ</name>